<dbReference type="InterPro" id="IPR038352">
    <property type="entry name" value="Imelysin_sf"/>
</dbReference>
<accession>A0A090VZ22</accession>
<evidence type="ECO:0000313" key="2">
    <source>
        <dbReference type="Proteomes" id="UP000029646"/>
    </source>
</evidence>
<comment type="caution">
    <text evidence="1">The sequence shown here is derived from an EMBL/GenBank/DDBJ whole genome shotgun (WGS) entry which is preliminary data.</text>
</comment>
<dbReference type="Proteomes" id="UP000029646">
    <property type="component" value="Unassembled WGS sequence"/>
</dbReference>
<dbReference type="EMBL" id="BBNS01000003">
    <property type="protein sequence ID" value="GAL69936.1"/>
    <property type="molecule type" value="Genomic_DNA"/>
</dbReference>
<name>A0A090VZ22_9FLAO</name>
<gene>
    <name evidence="1" type="ORF">JCM19302_831</name>
</gene>
<reference evidence="1 2" key="1">
    <citation type="journal article" date="2014" name="Genome Announc.">
        <title>Draft Genome Sequence of Marine Flavobacterium Jejuia pallidilutea Strain 11shimoA1 and Pigmentation Mutants.</title>
        <authorList>
            <person name="Takatani N."/>
            <person name="Nakanishi M."/>
            <person name="Meirelles P."/>
            <person name="Mino S."/>
            <person name="Suda W."/>
            <person name="Oshima K."/>
            <person name="Hattori M."/>
            <person name="Ohkuma M."/>
            <person name="Hosokawa M."/>
            <person name="Miyashita K."/>
            <person name="Thompson F.L."/>
            <person name="Niwa A."/>
            <person name="Sawabe T."/>
            <person name="Sawabe T."/>
        </authorList>
    </citation>
    <scope>NUCLEOTIDE SEQUENCE [LARGE SCALE GENOMIC DNA]</scope>
    <source>
        <strain evidence="2">JCM19302</strain>
    </source>
</reference>
<organism evidence="1 2">
    <name type="scientific">Jejuia pallidilutea</name>
    <dbReference type="NCBI Taxonomy" id="504487"/>
    <lineage>
        <taxon>Bacteria</taxon>
        <taxon>Pseudomonadati</taxon>
        <taxon>Bacteroidota</taxon>
        <taxon>Flavobacteriia</taxon>
        <taxon>Flavobacteriales</taxon>
        <taxon>Flavobacteriaceae</taxon>
        <taxon>Jejuia</taxon>
    </lineage>
</organism>
<protein>
    <submittedName>
        <fullName evidence="1">Iron-regulated protein A</fullName>
    </submittedName>
</protein>
<evidence type="ECO:0000313" key="1">
    <source>
        <dbReference type="EMBL" id="GAL69936.1"/>
    </source>
</evidence>
<sequence>MQAFFKGENFNNAGSGPSLESYLDFLNTVKNGEDLSTLINNQFDASRTAINALNNSFSEQITTNNNAMLSAFEELQANVVLLKSDMFSALSIAVEFNSGDGD</sequence>
<dbReference type="RefSeq" id="WP_052414877.1">
    <property type="nucleotide sequence ID" value="NZ_BBNS01000003.1"/>
</dbReference>
<proteinExistence type="predicted"/>
<dbReference type="Gene3D" id="1.20.1420.20">
    <property type="entry name" value="M75 peptidase, HXXE motif"/>
    <property type="match status" value="1"/>
</dbReference>
<dbReference type="AlphaFoldDB" id="A0A090VZ22"/>